<dbReference type="EMBL" id="CAJVPD010000272">
    <property type="protein sequence ID" value="CAG8416467.1"/>
    <property type="molecule type" value="Genomic_DNA"/>
</dbReference>
<dbReference type="InterPro" id="IPR056599">
    <property type="entry name" value="AAA_lid_fung"/>
</dbReference>
<sequence length="691" mass="79211">MSLATKRKPSPEATNHNPKAQKTSPHLFEHSDSLIIYRVLCCSENHHFDHPNQVDFFDVPRLFLGDSKASNLRGNNPIRDTEKYLKEHTEISLYRIKVYSCDAYHDSIQGQFQTLRAPLHPMSPEMLRFFYILDEDGHEADHESEDIIILCKDLQQEIGKVINTQPKRISTTDGSVQRETVVNRLYSHLRRGDSLDARSDSQMARFFAIMEAVFKNDYGVADGLFSNGYVSGNHLAKLFRPNETIVTNHGGHPRAYTLDSWPEWRSDSLILPCATWSFDGQFYRETEEIEIAWPLEDGEMPIATLSAYPLRFDEKMEQRLINRGGTFWRYSVGQYVSYVPSLPAVETNASKLRYMIDSKTFQHVHSTAIEANTRVYLSKDAHSAECPPDQQFQILLPATIPGFGFHDKKWISLSVENIQEITWNEEAFKHLVLKSTKKELIKALVAKHTAAGDSNDVIEGKGNGLILLLHGGPGTGKTLTAESVAELTRRPLYRVTCGDIGTNAEEVERYLESVLYLGTIWQCVVLLDEADVFLEERTQQDLQRNALVSVFLRVLEYYSGILILTSNRIGTFDEAFKSRVQLTLHYPDLDESSRRRIWSNFITRIHHTNPHAKADQILEKIDELAKFELNGREIRNNLRTSILLAEFRGHPLQYSHLMDVIDVSNEFMQYLRDIHGHTASEWAKSQRIRQV</sequence>
<dbReference type="Pfam" id="PF23232">
    <property type="entry name" value="AAA_lid_13"/>
    <property type="match status" value="1"/>
</dbReference>
<evidence type="ECO:0000259" key="2">
    <source>
        <dbReference type="SMART" id="SM00382"/>
    </source>
</evidence>
<name>A0A9W4JWX8_9EURO</name>
<dbReference type="PANTHER" id="PTHR46411">
    <property type="entry name" value="FAMILY ATPASE, PUTATIVE-RELATED"/>
    <property type="match status" value="1"/>
</dbReference>
<dbReference type="GO" id="GO:0005524">
    <property type="term" value="F:ATP binding"/>
    <property type="evidence" value="ECO:0007669"/>
    <property type="project" value="InterPro"/>
</dbReference>
<dbReference type="AlphaFoldDB" id="A0A9W4JWX8"/>
<dbReference type="SMART" id="SM00382">
    <property type="entry name" value="AAA"/>
    <property type="match status" value="1"/>
</dbReference>
<reference evidence="3" key="1">
    <citation type="submission" date="2021-07" db="EMBL/GenBank/DDBJ databases">
        <authorList>
            <person name="Branca A.L. A."/>
        </authorList>
    </citation>
    <scope>NUCLEOTIDE SEQUENCE</scope>
</reference>
<evidence type="ECO:0000313" key="3">
    <source>
        <dbReference type="EMBL" id="CAG8416467.1"/>
    </source>
</evidence>
<dbReference type="InterPro" id="IPR003959">
    <property type="entry name" value="ATPase_AAA_core"/>
</dbReference>
<comment type="caution">
    <text evidence="3">The sequence shown here is derived from an EMBL/GenBank/DDBJ whole genome shotgun (WGS) entry which is preliminary data.</text>
</comment>
<gene>
    <name evidence="3" type="ORF">PSALAMII_LOCUS9250</name>
</gene>
<proteinExistence type="predicted"/>
<dbReference type="GO" id="GO:0016887">
    <property type="term" value="F:ATP hydrolysis activity"/>
    <property type="evidence" value="ECO:0007669"/>
    <property type="project" value="InterPro"/>
</dbReference>
<dbReference type="Pfam" id="PF22942">
    <property type="entry name" value="DUF7025"/>
    <property type="match status" value="1"/>
</dbReference>
<dbReference type="Pfam" id="PF00004">
    <property type="entry name" value="AAA"/>
    <property type="match status" value="1"/>
</dbReference>
<dbReference type="OrthoDB" id="62120at2759"/>
<dbReference type="CDD" id="cd19481">
    <property type="entry name" value="RecA-like_protease"/>
    <property type="match status" value="1"/>
</dbReference>
<accession>A0A9W4JWX8</accession>
<dbReference type="InterPro" id="IPR003593">
    <property type="entry name" value="AAA+_ATPase"/>
</dbReference>
<dbReference type="SUPFAM" id="SSF52540">
    <property type="entry name" value="P-loop containing nucleoside triphosphate hydrolases"/>
    <property type="match status" value="1"/>
</dbReference>
<feature type="region of interest" description="Disordered" evidence="1">
    <location>
        <begin position="1"/>
        <end position="25"/>
    </location>
</feature>
<feature type="domain" description="AAA+ ATPase" evidence="2">
    <location>
        <begin position="463"/>
        <end position="590"/>
    </location>
</feature>
<protein>
    <recommendedName>
        <fullName evidence="2">AAA+ ATPase domain-containing protein</fullName>
    </recommendedName>
</protein>
<evidence type="ECO:0000256" key="1">
    <source>
        <dbReference type="SAM" id="MobiDB-lite"/>
    </source>
</evidence>
<dbReference type="Gene3D" id="3.40.50.300">
    <property type="entry name" value="P-loop containing nucleotide triphosphate hydrolases"/>
    <property type="match status" value="1"/>
</dbReference>
<dbReference type="InterPro" id="IPR054289">
    <property type="entry name" value="DUF7025"/>
</dbReference>
<evidence type="ECO:0000313" key="4">
    <source>
        <dbReference type="Proteomes" id="UP001152592"/>
    </source>
</evidence>
<dbReference type="PANTHER" id="PTHR46411:SF2">
    <property type="entry name" value="AAA+ ATPASE DOMAIN-CONTAINING PROTEIN"/>
    <property type="match status" value="1"/>
</dbReference>
<dbReference type="Proteomes" id="UP001152592">
    <property type="component" value="Unassembled WGS sequence"/>
</dbReference>
<organism evidence="3 4">
    <name type="scientific">Penicillium salamii</name>
    <dbReference type="NCBI Taxonomy" id="1612424"/>
    <lineage>
        <taxon>Eukaryota</taxon>
        <taxon>Fungi</taxon>
        <taxon>Dikarya</taxon>
        <taxon>Ascomycota</taxon>
        <taxon>Pezizomycotina</taxon>
        <taxon>Eurotiomycetes</taxon>
        <taxon>Eurotiomycetidae</taxon>
        <taxon>Eurotiales</taxon>
        <taxon>Aspergillaceae</taxon>
        <taxon>Penicillium</taxon>
    </lineage>
</organism>
<feature type="compositionally biased region" description="Polar residues" evidence="1">
    <location>
        <begin position="12"/>
        <end position="24"/>
    </location>
</feature>
<dbReference type="InterPro" id="IPR027417">
    <property type="entry name" value="P-loop_NTPase"/>
</dbReference>